<proteinExistence type="predicted"/>
<dbReference type="AlphaFoldDB" id="A0A4Z2I5A1"/>
<name>A0A4Z2I5A1_9TELE</name>
<dbReference type="EMBL" id="SRLO01000137">
    <property type="protein sequence ID" value="TNN72452.1"/>
    <property type="molecule type" value="Genomic_DNA"/>
</dbReference>
<dbReference type="Proteomes" id="UP000314294">
    <property type="component" value="Unassembled WGS sequence"/>
</dbReference>
<keyword evidence="3" id="KW-1185">Reference proteome</keyword>
<reference evidence="2 3" key="1">
    <citation type="submission" date="2019-03" db="EMBL/GenBank/DDBJ databases">
        <title>First draft genome of Liparis tanakae, snailfish: a comprehensive survey of snailfish specific genes.</title>
        <authorList>
            <person name="Kim W."/>
            <person name="Song I."/>
            <person name="Jeong J.-H."/>
            <person name="Kim D."/>
            <person name="Kim S."/>
            <person name="Ryu S."/>
            <person name="Song J.Y."/>
            <person name="Lee S.K."/>
        </authorList>
    </citation>
    <scope>NUCLEOTIDE SEQUENCE [LARGE SCALE GENOMIC DNA]</scope>
    <source>
        <tissue evidence="2">Muscle</tissue>
    </source>
</reference>
<evidence type="ECO:0000313" key="2">
    <source>
        <dbReference type="EMBL" id="TNN72452.1"/>
    </source>
</evidence>
<organism evidence="2 3">
    <name type="scientific">Liparis tanakae</name>
    <name type="common">Tanaka's snailfish</name>
    <dbReference type="NCBI Taxonomy" id="230148"/>
    <lineage>
        <taxon>Eukaryota</taxon>
        <taxon>Metazoa</taxon>
        <taxon>Chordata</taxon>
        <taxon>Craniata</taxon>
        <taxon>Vertebrata</taxon>
        <taxon>Euteleostomi</taxon>
        <taxon>Actinopterygii</taxon>
        <taxon>Neopterygii</taxon>
        <taxon>Teleostei</taxon>
        <taxon>Neoteleostei</taxon>
        <taxon>Acanthomorphata</taxon>
        <taxon>Eupercaria</taxon>
        <taxon>Perciformes</taxon>
        <taxon>Cottioidei</taxon>
        <taxon>Cottales</taxon>
        <taxon>Liparidae</taxon>
        <taxon>Liparis</taxon>
    </lineage>
</organism>
<comment type="caution">
    <text evidence="2">The sequence shown here is derived from an EMBL/GenBank/DDBJ whole genome shotgun (WGS) entry which is preliminary data.</text>
</comment>
<feature type="compositionally biased region" description="Basic residues" evidence="1">
    <location>
        <begin position="22"/>
        <end position="32"/>
    </location>
</feature>
<feature type="region of interest" description="Disordered" evidence="1">
    <location>
        <begin position="1"/>
        <end position="35"/>
    </location>
</feature>
<sequence length="89" mass="10245">MPAEVTLPRSKAWERNAAWKGSKTKPKQRRTPKSQVASLAFFKRNGLSCLPGKGRCTPWHAIHFDLITCREDRQRGGRRDSKARKDRAR</sequence>
<protein>
    <submittedName>
        <fullName evidence="2">Uncharacterized protein</fullName>
    </submittedName>
</protein>
<accession>A0A4Z2I5A1</accession>
<evidence type="ECO:0000256" key="1">
    <source>
        <dbReference type="SAM" id="MobiDB-lite"/>
    </source>
</evidence>
<evidence type="ECO:0000313" key="3">
    <source>
        <dbReference type="Proteomes" id="UP000314294"/>
    </source>
</evidence>
<gene>
    <name evidence="2" type="ORF">EYF80_017378</name>
</gene>